<dbReference type="GO" id="GO:0003677">
    <property type="term" value="F:DNA binding"/>
    <property type="evidence" value="ECO:0007669"/>
    <property type="project" value="UniProtKB-KW"/>
</dbReference>
<dbReference type="SMART" id="SM00066">
    <property type="entry name" value="GAL4"/>
    <property type="match status" value="1"/>
</dbReference>
<dbReference type="GO" id="GO:0001228">
    <property type="term" value="F:DNA-binding transcription activator activity, RNA polymerase II-specific"/>
    <property type="evidence" value="ECO:0007669"/>
    <property type="project" value="TreeGrafter"/>
</dbReference>
<dbReference type="AlphaFoldDB" id="A0A167N9F5"/>
<dbReference type="GO" id="GO:0008270">
    <property type="term" value="F:zinc ion binding"/>
    <property type="evidence" value="ECO:0007669"/>
    <property type="project" value="InterPro"/>
</dbReference>
<evidence type="ECO:0000259" key="2">
    <source>
        <dbReference type="PROSITE" id="PS50048"/>
    </source>
</evidence>
<reference evidence="3 4" key="1">
    <citation type="journal article" date="2016" name="Genome Biol. Evol.">
        <title>Divergent and convergent evolution of fungal pathogenicity.</title>
        <authorList>
            <person name="Shang Y."/>
            <person name="Xiao G."/>
            <person name="Zheng P."/>
            <person name="Cen K."/>
            <person name="Zhan S."/>
            <person name="Wang C."/>
        </authorList>
    </citation>
    <scope>NUCLEOTIDE SEQUENCE [LARGE SCALE GENOMIC DNA]</scope>
    <source>
        <strain evidence="3 4">RCEF 264</strain>
    </source>
</reference>
<dbReference type="PROSITE" id="PS50048">
    <property type="entry name" value="ZN2_CY6_FUNGAL_2"/>
    <property type="match status" value="1"/>
</dbReference>
<comment type="caution">
    <text evidence="3">The sequence shown here is derived from an EMBL/GenBank/DDBJ whole genome shotgun (WGS) entry which is preliminary data.</text>
</comment>
<dbReference type="PANTHER" id="PTHR47784:SF9">
    <property type="entry name" value="ZN(II)2CYS6 TRANSCRIPTION FACTOR (EUROFUNG)"/>
    <property type="match status" value="1"/>
</dbReference>
<protein>
    <submittedName>
        <fullName evidence="3">Zn(2)-C6 fungal-type DNA-binding domain protein</fullName>
    </submittedName>
</protein>
<keyword evidence="1" id="KW-0539">Nucleus</keyword>
<dbReference type="Pfam" id="PF00172">
    <property type="entry name" value="Zn_clus"/>
    <property type="match status" value="1"/>
</dbReference>
<sequence>MKGKQKSRFGCRNCKLRKVKCDELKPQCGKCRNYGVICNYGFNVPDLKPVSEERVKQDVAKCSRRPLLRAGIAGSAVWIGEGPTYYTLDMYDLGLFHRLRHRTLDSLGGRAMMDIYEKHIFNKSFTVSLAF</sequence>
<dbReference type="CDD" id="cd00067">
    <property type="entry name" value="GAL4"/>
    <property type="match status" value="1"/>
</dbReference>
<dbReference type="OrthoDB" id="5229455at2759"/>
<organism evidence="3 4">
    <name type="scientific">Niveomyces insectorum RCEF 264</name>
    <dbReference type="NCBI Taxonomy" id="1081102"/>
    <lineage>
        <taxon>Eukaryota</taxon>
        <taxon>Fungi</taxon>
        <taxon>Dikarya</taxon>
        <taxon>Ascomycota</taxon>
        <taxon>Pezizomycotina</taxon>
        <taxon>Sordariomycetes</taxon>
        <taxon>Hypocreomycetidae</taxon>
        <taxon>Hypocreales</taxon>
        <taxon>Cordycipitaceae</taxon>
        <taxon>Niveomyces</taxon>
    </lineage>
</organism>
<proteinExistence type="predicted"/>
<feature type="domain" description="Zn(2)-C6 fungal-type" evidence="2">
    <location>
        <begin position="10"/>
        <end position="40"/>
    </location>
</feature>
<keyword evidence="3" id="KW-0238">DNA-binding</keyword>
<dbReference type="Proteomes" id="UP000076874">
    <property type="component" value="Unassembled WGS sequence"/>
</dbReference>
<keyword evidence="4" id="KW-1185">Reference proteome</keyword>
<name>A0A167N9F5_9HYPO</name>
<dbReference type="EMBL" id="AZHD01000020">
    <property type="protein sequence ID" value="OAA55289.1"/>
    <property type="molecule type" value="Genomic_DNA"/>
</dbReference>
<dbReference type="InterPro" id="IPR036864">
    <property type="entry name" value="Zn2-C6_fun-type_DNA-bd_sf"/>
</dbReference>
<dbReference type="InterPro" id="IPR001138">
    <property type="entry name" value="Zn2Cys6_DnaBD"/>
</dbReference>
<dbReference type="Gene3D" id="4.10.240.10">
    <property type="entry name" value="Zn(2)-C6 fungal-type DNA-binding domain"/>
    <property type="match status" value="1"/>
</dbReference>
<dbReference type="SUPFAM" id="SSF57701">
    <property type="entry name" value="Zn2/Cys6 DNA-binding domain"/>
    <property type="match status" value="1"/>
</dbReference>
<dbReference type="PROSITE" id="PS00463">
    <property type="entry name" value="ZN2_CY6_FUNGAL_1"/>
    <property type="match status" value="1"/>
</dbReference>
<evidence type="ECO:0000313" key="4">
    <source>
        <dbReference type="Proteomes" id="UP000076874"/>
    </source>
</evidence>
<gene>
    <name evidence="3" type="ORF">SPI_08384</name>
</gene>
<dbReference type="PANTHER" id="PTHR47784">
    <property type="entry name" value="STEROL UPTAKE CONTROL PROTEIN 2"/>
    <property type="match status" value="1"/>
</dbReference>
<evidence type="ECO:0000256" key="1">
    <source>
        <dbReference type="ARBA" id="ARBA00023242"/>
    </source>
</evidence>
<evidence type="ECO:0000313" key="3">
    <source>
        <dbReference type="EMBL" id="OAA55289.1"/>
    </source>
</evidence>
<accession>A0A167N9F5</accession>
<dbReference type="InterPro" id="IPR053157">
    <property type="entry name" value="Sterol_Uptake_Regulator"/>
</dbReference>